<feature type="transmembrane region" description="Helical" evidence="8">
    <location>
        <begin position="280"/>
        <end position="300"/>
    </location>
</feature>
<dbReference type="InterPro" id="IPR045863">
    <property type="entry name" value="CorA_TM1_TM2"/>
</dbReference>
<comment type="similarity">
    <text evidence="2">Belongs to the CorA metal ion transporter (MIT) (TC 1.A.35) family.</text>
</comment>
<protein>
    <recommendedName>
        <fullName evidence="11">Magnesium transport protein CorA</fullName>
    </recommendedName>
</protein>
<dbReference type="GO" id="GO:0005886">
    <property type="term" value="C:plasma membrane"/>
    <property type="evidence" value="ECO:0007669"/>
    <property type="project" value="UniProtKB-SubCell"/>
</dbReference>
<feature type="transmembrane region" description="Helical" evidence="8">
    <location>
        <begin position="248"/>
        <end position="268"/>
    </location>
</feature>
<keyword evidence="3" id="KW-0813">Transport</keyword>
<evidence type="ECO:0000256" key="3">
    <source>
        <dbReference type="ARBA" id="ARBA00022448"/>
    </source>
</evidence>
<dbReference type="Proteomes" id="UP000233414">
    <property type="component" value="Unassembled WGS sequence"/>
</dbReference>
<comment type="subcellular location">
    <subcellularLocation>
        <location evidence="1">Cell membrane</location>
        <topology evidence="1">Multi-pass membrane protein</topology>
    </subcellularLocation>
</comment>
<evidence type="ECO:0000313" key="9">
    <source>
        <dbReference type="EMBL" id="PKL72536.1"/>
    </source>
</evidence>
<dbReference type="EMBL" id="PGYQ01000002">
    <property type="protein sequence ID" value="PKL72536.1"/>
    <property type="molecule type" value="Genomic_DNA"/>
</dbReference>
<evidence type="ECO:0000256" key="6">
    <source>
        <dbReference type="ARBA" id="ARBA00022989"/>
    </source>
</evidence>
<dbReference type="Gene3D" id="1.20.58.340">
    <property type="entry name" value="Magnesium transport protein CorA, transmembrane region"/>
    <property type="match status" value="2"/>
</dbReference>
<comment type="caution">
    <text evidence="9">The sequence shown here is derived from an EMBL/GenBank/DDBJ whole genome shotgun (WGS) entry which is preliminary data.</text>
</comment>
<dbReference type="PANTHER" id="PTHR46494:SF1">
    <property type="entry name" value="CORA FAMILY METAL ION TRANSPORTER (EUROFUNG)"/>
    <property type="match status" value="1"/>
</dbReference>
<organism evidence="9 10">
    <name type="scientific">Candidatus Kuenenbacteria bacterium HGW-Kuenenbacteria-1</name>
    <dbReference type="NCBI Taxonomy" id="2013812"/>
    <lineage>
        <taxon>Bacteria</taxon>
        <taxon>Candidatus Kueneniibacteriota</taxon>
    </lineage>
</organism>
<dbReference type="GO" id="GO:0015095">
    <property type="term" value="F:magnesium ion transmembrane transporter activity"/>
    <property type="evidence" value="ECO:0007669"/>
    <property type="project" value="TreeGrafter"/>
</dbReference>
<dbReference type="Pfam" id="PF01544">
    <property type="entry name" value="CorA"/>
    <property type="match status" value="1"/>
</dbReference>
<evidence type="ECO:0000256" key="1">
    <source>
        <dbReference type="ARBA" id="ARBA00004651"/>
    </source>
</evidence>
<keyword evidence="5 8" id="KW-0812">Transmembrane</keyword>
<evidence type="ECO:0000256" key="5">
    <source>
        <dbReference type="ARBA" id="ARBA00022692"/>
    </source>
</evidence>
<dbReference type="PANTHER" id="PTHR46494">
    <property type="entry name" value="CORA FAMILY METAL ION TRANSPORTER (EUROFUNG)"/>
    <property type="match status" value="1"/>
</dbReference>
<dbReference type="SUPFAM" id="SSF143865">
    <property type="entry name" value="CorA soluble domain-like"/>
    <property type="match status" value="1"/>
</dbReference>
<keyword evidence="6 8" id="KW-1133">Transmembrane helix</keyword>
<accession>A0A2N1UNU7</accession>
<gene>
    <name evidence="9" type="ORF">CVV26_00805</name>
</gene>
<keyword evidence="4" id="KW-1003">Cell membrane</keyword>
<evidence type="ECO:0008006" key="11">
    <source>
        <dbReference type="Google" id="ProtNLM"/>
    </source>
</evidence>
<evidence type="ECO:0000256" key="4">
    <source>
        <dbReference type="ARBA" id="ARBA00022475"/>
    </source>
</evidence>
<evidence type="ECO:0000256" key="7">
    <source>
        <dbReference type="ARBA" id="ARBA00023136"/>
    </source>
</evidence>
<dbReference type="AlphaFoldDB" id="A0A2N1UNU7"/>
<dbReference type="SUPFAM" id="SSF144083">
    <property type="entry name" value="Magnesium transport protein CorA, transmembrane region"/>
    <property type="match status" value="1"/>
</dbReference>
<dbReference type="InterPro" id="IPR002523">
    <property type="entry name" value="MgTranspt_CorA/ZnTranspt_ZntB"/>
</dbReference>
<dbReference type="CDD" id="cd12822">
    <property type="entry name" value="TmCorA-like"/>
    <property type="match status" value="1"/>
</dbReference>
<dbReference type="GO" id="GO:0015087">
    <property type="term" value="F:cobalt ion transmembrane transporter activity"/>
    <property type="evidence" value="ECO:0007669"/>
    <property type="project" value="TreeGrafter"/>
</dbReference>
<evidence type="ECO:0000256" key="8">
    <source>
        <dbReference type="SAM" id="Phobius"/>
    </source>
</evidence>
<dbReference type="Gene3D" id="3.30.460.20">
    <property type="entry name" value="CorA soluble domain-like"/>
    <property type="match status" value="1"/>
</dbReference>
<evidence type="ECO:0000313" key="10">
    <source>
        <dbReference type="Proteomes" id="UP000233414"/>
    </source>
</evidence>
<keyword evidence="7 8" id="KW-0472">Membrane</keyword>
<name>A0A2N1UNU7_9BACT</name>
<dbReference type="InterPro" id="IPR045861">
    <property type="entry name" value="CorA_cytoplasmic_dom"/>
</dbReference>
<sequence>MYFHETKGKNLTLININKPGEKELDYLEKECKFYPLDVKDCLLPPQRTKIVERADYLFMVLIFPIYDHQTKEIFSSEVDFFIQKDLLVIVHNNELTPLIDLLKSIENNKDSQEEYLSGNPATLLYEILNSLLFYCFPILNHISIDIDNIEKRIFAGHERKMVGEILNVKQNIVNFRKVMQAHKTVIRKLIIKAPQFFSIIKLNIYFNNLIEYTKEIWDSLENYKESINALHATNETLISFRLNEIMKLLTIISVVIFPITLMAAIFGMNVKMPFVEESSYSFWLIMFLMLSLSVSMLGYFKIKKWM</sequence>
<evidence type="ECO:0000256" key="2">
    <source>
        <dbReference type="ARBA" id="ARBA00009765"/>
    </source>
</evidence>
<dbReference type="GO" id="GO:0000287">
    <property type="term" value="F:magnesium ion binding"/>
    <property type="evidence" value="ECO:0007669"/>
    <property type="project" value="TreeGrafter"/>
</dbReference>
<reference evidence="9 10" key="1">
    <citation type="journal article" date="2017" name="ISME J.">
        <title>Potential for microbial H2 and metal transformations associated with novel bacteria and archaea in deep terrestrial subsurface sediments.</title>
        <authorList>
            <person name="Hernsdorf A.W."/>
            <person name="Amano Y."/>
            <person name="Miyakawa K."/>
            <person name="Ise K."/>
            <person name="Suzuki Y."/>
            <person name="Anantharaman K."/>
            <person name="Probst A."/>
            <person name="Burstein D."/>
            <person name="Thomas B.C."/>
            <person name="Banfield J.F."/>
        </authorList>
    </citation>
    <scope>NUCLEOTIDE SEQUENCE [LARGE SCALE GENOMIC DNA]</scope>
    <source>
        <strain evidence="9">HGW-Kuenenbacteria-1</strain>
    </source>
</reference>
<proteinExistence type="inferred from homology"/>
<dbReference type="GO" id="GO:0050897">
    <property type="term" value="F:cobalt ion binding"/>
    <property type="evidence" value="ECO:0007669"/>
    <property type="project" value="TreeGrafter"/>
</dbReference>